<dbReference type="CDD" id="cd08175">
    <property type="entry name" value="G1PDH"/>
    <property type="match status" value="1"/>
</dbReference>
<dbReference type="STRING" id="1921421.M493_09805"/>
<keyword evidence="1 11" id="KW-0963">Cytoplasm</keyword>
<evidence type="ECO:0000256" key="8">
    <source>
        <dbReference type="ARBA" id="ARBA00023098"/>
    </source>
</evidence>
<comment type="similarity">
    <text evidence="11">Belongs to the glycerol-1-phosphate dehydrogenase family.</text>
</comment>
<feature type="binding site" evidence="11">
    <location>
        <position position="56"/>
    </location>
    <ligand>
        <name>NAD(+)</name>
        <dbReference type="ChEBI" id="CHEBI:57540"/>
    </ligand>
</feature>
<evidence type="ECO:0000256" key="11">
    <source>
        <dbReference type="HAMAP-Rule" id="MF_00497"/>
    </source>
</evidence>
<evidence type="ECO:0000313" key="12">
    <source>
        <dbReference type="EMBL" id="AGT32222.1"/>
    </source>
</evidence>
<dbReference type="Proteomes" id="UP000015500">
    <property type="component" value="Chromosome"/>
</dbReference>
<keyword evidence="10 11" id="KW-1208">Phospholipid metabolism</keyword>
<dbReference type="GO" id="GO:0106358">
    <property type="term" value="F:glycerol-1-phosphate dehydrogenase (NADP+) activity"/>
    <property type="evidence" value="ECO:0007669"/>
    <property type="project" value="RHEA"/>
</dbReference>
<accession>S5Z5M2</accession>
<evidence type="ECO:0000256" key="1">
    <source>
        <dbReference type="ARBA" id="ARBA00022490"/>
    </source>
</evidence>
<evidence type="ECO:0000256" key="3">
    <source>
        <dbReference type="ARBA" id="ARBA00022596"/>
    </source>
</evidence>
<comment type="catalytic activity">
    <reaction evidence="11">
        <text>sn-glycerol 1-phosphate + NAD(+) = dihydroxyacetone phosphate + NADH + H(+)</text>
        <dbReference type="Rhea" id="RHEA:21412"/>
        <dbReference type="ChEBI" id="CHEBI:15378"/>
        <dbReference type="ChEBI" id="CHEBI:57540"/>
        <dbReference type="ChEBI" id="CHEBI:57642"/>
        <dbReference type="ChEBI" id="CHEBI:57685"/>
        <dbReference type="ChEBI" id="CHEBI:57945"/>
        <dbReference type="EC" id="1.1.1.261"/>
    </reaction>
</comment>
<reference evidence="12 13" key="1">
    <citation type="journal article" date="2014" name="Genome Announc.">
        <title>Complete Genome Sequence of the Thermophilic Polychlorinated Biphenyl Degrader Geobacillus sp. Strain JF8 (NBRC 109937).</title>
        <authorList>
            <person name="Shintani M."/>
            <person name="Ohtsubo Y."/>
            <person name="Fukuda K."/>
            <person name="Hosoyama A."/>
            <person name="Ohji S."/>
            <person name="Yamazoe A."/>
            <person name="Fujita N."/>
            <person name="Nagata Y."/>
            <person name="Tsuda M."/>
            <person name="Hatta T."/>
            <person name="Kimbara K."/>
        </authorList>
    </citation>
    <scope>NUCLEOTIDE SEQUENCE [LARGE SCALE GENOMIC DNA]</scope>
    <source>
        <strain evidence="12 13">JF8</strain>
    </source>
</reference>
<dbReference type="SUPFAM" id="SSF56796">
    <property type="entry name" value="Dehydroquinate synthase-like"/>
    <property type="match status" value="1"/>
</dbReference>
<dbReference type="InterPro" id="IPR023003">
    <property type="entry name" value="G1P_dehydrogenase_bac"/>
</dbReference>
<dbReference type="PANTHER" id="PTHR43616:SF5">
    <property type="entry name" value="GLYCEROL DEHYDROGENASE 1"/>
    <property type="match status" value="1"/>
</dbReference>
<feature type="binding site" evidence="11">
    <location>
        <position position="292"/>
    </location>
    <ligand>
        <name>Ni(2+)</name>
        <dbReference type="ChEBI" id="CHEBI:49786"/>
        <note>catalytic</note>
    </ligand>
</feature>
<keyword evidence="7 11" id="KW-0520">NAD</keyword>
<evidence type="ECO:0000313" key="13">
    <source>
        <dbReference type="Proteomes" id="UP000015500"/>
    </source>
</evidence>
<dbReference type="Gene3D" id="3.40.50.1970">
    <property type="match status" value="1"/>
</dbReference>
<comment type="subcellular location">
    <subcellularLocation>
        <location evidence="11">Cytoplasm</location>
    </subcellularLocation>
</comment>
<evidence type="ECO:0000256" key="10">
    <source>
        <dbReference type="ARBA" id="ARBA00023264"/>
    </source>
</evidence>
<evidence type="ECO:0000256" key="2">
    <source>
        <dbReference type="ARBA" id="ARBA00022516"/>
    </source>
</evidence>
<evidence type="ECO:0000256" key="6">
    <source>
        <dbReference type="ARBA" id="ARBA00023002"/>
    </source>
</evidence>
<feature type="binding site" evidence="11">
    <location>
        <position position="145"/>
    </location>
    <ligand>
        <name>substrate</name>
    </ligand>
</feature>
<organism evidence="12 13">
    <name type="scientific">Geobacillus genomosp. 3</name>
    <dbReference type="NCBI Taxonomy" id="1921421"/>
    <lineage>
        <taxon>Bacteria</taxon>
        <taxon>Bacillati</taxon>
        <taxon>Bacillota</taxon>
        <taxon>Bacilli</taxon>
        <taxon>Bacillales</taxon>
        <taxon>Anoxybacillaceae</taxon>
        <taxon>Geobacillus</taxon>
    </lineage>
</organism>
<dbReference type="HOGENOM" id="CLU_038362_1_0_9"/>
<dbReference type="GO" id="GO:0005737">
    <property type="term" value="C:cytoplasm"/>
    <property type="evidence" value="ECO:0007669"/>
    <property type="project" value="UniProtKB-SubCell"/>
</dbReference>
<dbReference type="PATRIC" id="fig|1345697.3.peg.1886"/>
<keyword evidence="9 11" id="KW-0594">Phospholipid biosynthesis</keyword>
<feature type="binding site" evidence="11">
    <location>
        <position position="192"/>
    </location>
    <ligand>
        <name>substrate</name>
    </ligand>
</feature>
<keyword evidence="6 11" id="KW-0560">Oxidoreductase</keyword>
<dbReference type="PANTHER" id="PTHR43616">
    <property type="entry name" value="GLYCEROL DEHYDROGENASE"/>
    <property type="match status" value="1"/>
</dbReference>
<dbReference type="KEGG" id="gjf:M493_09805"/>
<dbReference type="Gene3D" id="1.20.1090.10">
    <property type="entry name" value="Dehydroquinate synthase-like - alpha domain"/>
    <property type="match status" value="1"/>
</dbReference>
<comment type="catalytic activity">
    <reaction evidence="11">
        <text>sn-glycerol 1-phosphate + NADP(+) = dihydroxyacetone phosphate + NADPH + H(+)</text>
        <dbReference type="Rhea" id="RHEA:21416"/>
        <dbReference type="ChEBI" id="CHEBI:15378"/>
        <dbReference type="ChEBI" id="CHEBI:57642"/>
        <dbReference type="ChEBI" id="CHEBI:57685"/>
        <dbReference type="ChEBI" id="CHEBI:57783"/>
        <dbReference type="ChEBI" id="CHEBI:58349"/>
        <dbReference type="EC" id="1.1.1.261"/>
    </reaction>
</comment>
<dbReference type="HAMAP" id="MF_00497_B">
    <property type="entry name" value="G1P_dehydrogenase_B"/>
    <property type="match status" value="1"/>
</dbReference>
<dbReference type="Pfam" id="PF13685">
    <property type="entry name" value="Fe-ADH_2"/>
    <property type="match status" value="1"/>
</dbReference>
<comment type="function">
    <text evidence="11">Catalyzes the NAD(P)H-dependent reduction of dihydroxyacetonephosphate (DHAP or glycerone phosphate) to glycerol 1-phosphate (G1P). The G1P thus generated is probably used for the synthesis of phosphoglycerolipids in Gram-positive bacterial species.</text>
</comment>
<dbReference type="GO" id="GO:0006650">
    <property type="term" value="P:glycerophospholipid metabolic process"/>
    <property type="evidence" value="ECO:0007669"/>
    <property type="project" value="UniProtKB-UniRule"/>
</dbReference>
<comment type="subunit">
    <text evidence="11">Homodimer.</text>
</comment>
<comment type="cofactor">
    <cofactor evidence="11">
        <name>Ni(2+)</name>
        <dbReference type="ChEBI" id="CHEBI:49786"/>
    </cofactor>
    <text evidence="11">Binds 1 nickel ion per subunit.</text>
</comment>
<feature type="binding site" evidence="11">
    <location>
        <position position="192"/>
    </location>
    <ligand>
        <name>Ni(2+)</name>
        <dbReference type="ChEBI" id="CHEBI:49786"/>
        <note>catalytic</note>
    </ligand>
</feature>
<keyword evidence="13" id="KW-1185">Reference proteome</keyword>
<protein>
    <recommendedName>
        <fullName evidence="11">Glycerol-1-phosphate dehydrogenase [NAD(P)+]</fullName>
        <shortName evidence="11">G1P dehydrogenase</shortName>
        <shortName evidence="11">G1PDH</shortName>
        <ecNumber evidence="11">1.1.1.261</ecNumber>
    </recommendedName>
    <alternativeName>
        <fullName evidence="11">Enantiomeric glycerophosphate synthase</fullName>
    </alternativeName>
    <alternativeName>
        <fullName evidence="11">sn-glycerol-1-phosphate dehydrogenase</fullName>
    </alternativeName>
</protein>
<feature type="binding site" evidence="11">
    <location>
        <position position="276"/>
    </location>
    <ligand>
        <name>substrate</name>
    </ligand>
</feature>
<dbReference type="InterPro" id="IPR032837">
    <property type="entry name" value="G1PDH"/>
</dbReference>
<keyword evidence="5 11" id="KW-0521">NADP</keyword>
<feature type="binding site" evidence="11">
    <location>
        <begin position="118"/>
        <end position="122"/>
    </location>
    <ligand>
        <name>NAD(+)</name>
        <dbReference type="ChEBI" id="CHEBI:57540"/>
    </ligand>
</feature>
<dbReference type="InterPro" id="IPR016205">
    <property type="entry name" value="Glycerol_DH"/>
</dbReference>
<evidence type="ECO:0000256" key="5">
    <source>
        <dbReference type="ARBA" id="ARBA00022857"/>
    </source>
</evidence>
<gene>
    <name evidence="11" type="primary">egsA</name>
    <name evidence="12" type="ORF">M493_09805</name>
</gene>
<dbReference type="AlphaFoldDB" id="S5Z5M2"/>
<keyword evidence="8 11" id="KW-0443">Lipid metabolism</keyword>
<dbReference type="GO" id="GO:0106357">
    <property type="term" value="F:glycerol-1-phosphate dehydrogenase (NAD+) activity"/>
    <property type="evidence" value="ECO:0007669"/>
    <property type="project" value="RHEA"/>
</dbReference>
<proteinExistence type="inferred from homology"/>
<keyword evidence="4 11" id="KW-0479">Metal-binding</keyword>
<dbReference type="GO" id="GO:0046872">
    <property type="term" value="F:metal ion binding"/>
    <property type="evidence" value="ECO:0007669"/>
    <property type="project" value="UniProtKB-KW"/>
</dbReference>
<sequence>MNRMLEELVLLAGQCQCGHRHYDIPIERIVIGRDAFRQLVAYLRHKRYERVALVADERTFAAARESLCDELENESIHYTVCLVQPDENGDVIADERSIVQVLLETPNNADVLIAVGAGTIHDITRFSSCKMKIPFISVPTAPSVDGFTSMGAPLIIRGMKQTIQVQAPIAVFAHTDVLHRAPRAMIAAGFGDMAAKYTSLADWQFAHWMADEPYCPLVHQLTEQSLKTCVDHIDDIANGSEQGIRVLMDALLQSGIAMLLMGQSYSASGAEHHLSHYWEMEFLRRNKRQVLHGAKVGVSTPIVIEHYQRLLLPLLNGLEKRSESVHEEIWGRFKANAAAIRMQLESLPSPSRVRAMLEKVGEAALPEQLGIDPPLVERSLQEAHRLRPNRFTMLYFLNEWILEK</sequence>
<feature type="binding site" evidence="11">
    <location>
        <begin position="140"/>
        <end position="143"/>
    </location>
    <ligand>
        <name>NAD(+)</name>
        <dbReference type="ChEBI" id="CHEBI:57540"/>
    </ligand>
</feature>
<keyword evidence="2 11" id="KW-0444">Lipid biosynthesis</keyword>
<dbReference type="EC" id="1.1.1.261" evidence="11"/>
<evidence type="ECO:0000256" key="4">
    <source>
        <dbReference type="ARBA" id="ARBA00022723"/>
    </source>
</evidence>
<evidence type="ECO:0000256" key="7">
    <source>
        <dbReference type="ARBA" id="ARBA00023027"/>
    </source>
</evidence>
<dbReference type="EMBL" id="CP006254">
    <property type="protein sequence ID" value="AGT32222.1"/>
    <property type="molecule type" value="Genomic_DNA"/>
</dbReference>
<dbReference type="GO" id="GO:0008654">
    <property type="term" value="P:phospholipid biosynthetic process"/>
    <property type="evidence" value="ECO:0007669"/>
    <property type="project" value="UniProtKB-KW"/>
</dbReference>
<evidence type="ECO:0000256" key="9">
    <source>
        <dbReference type="ARBA" id="ARBA00023209"/>
    </source>
</evidence>
<keyword evidence="3 11" id="KW-0533">Nickel</keyword>
<name>S5Z5M2_GEOG3</name>
<feature type="binding site" evidence="11">
    <location>
        <position position="272"/>
    </location>
    <ligand>
        <name>Ni(2+)</name>
        <dbReference type="ChEBI" id="CHEBI:49786"/>
        <note>catalytic</note>
    </ligand>
</feature>
<feature type="binding site" evidence="11">
    <location>
        <position position="149"/>
    </location>
    <ligand>
        <name>NAD(+)</name>
        <dbReference type="ChEBI" id="CHEBI:57540"/>
    </ligand>
</feature>